<reference evidence="3 4" key="1">
    <citation type="submission" date="2019-12" db="EMBL/GenBank/DDBJ databases">
        <title>Hymenobacter sp. HMF4947 Genome sequencing and assembly.</title>
        <authorList>
            <person name="Kang H."/>
            <person name="Cha I."/>
            <person name="Kim H."/>
            <person name="Joh K."/>
        </authorList>
    </citation>
    <scope>NUCLEOTIDE SEQUENCE [LARGE SCALE GENOMIC DNA]</scope>
    <source>
        <strain evidence="3 4">HMF4947</strain>
    </source>
</reference>
<feature type="chain" id="PRO_5029717553" evidence="2">
    <location>
        <begin position="19"/>
        <end position="91"/>
    </location>
</feature>
<evidence type="ECO:0000256" key="2">
    <source>
        <dbReference type="SAM" id="SignalP"/>
    </source>
</evidence>
<sequence>MKNLLLLAFLAGATAVEAAPLAPVSTTHVNQDQTPDKKDLKRQRKLRKQTGPEVYKGTVANQNRIINDAPGANKDDDGDDSPRKSKRSKKQ</sequence>
<feature type="region of interest" description="Disordered" evidence="1">
    <location>
        <begin position="23"/>
        <end position="91"/>
    </location>
</feature>
<proteinExistence type="predicted"/>
<evidence type="ECO:0000256" key="1">
    <source>
        <dbReference type="SAM" id="MobiDB-lite"/>
    </source>
</evidence>
<name>A0A7K1THZ6_9BACT</name>
<keyword evidence="4" id="KW-1185">Reference proteome</keyword>
<feature type="compositionally biased region" description="Polar residues" evidence="1">
    <location>
        <begin position="24"/>
        <end position="33"/>
    </location>
</feature>
<evidence type="ECO:0000313" key="3">
    <source>
        <dbReference type="EMBL" id="MVN77983.1"/>
    </source>
</evidence>
<keyword evidence="2" id="KW-0732">Signal</keyword>
<comment type="caution">
    <text evidence="3">The sequence shown here is derived from an EMBL/GenBank/DDBJ whole genome shotgun (WGS) entry which is preliminary data.</text>
</comment>
<accession>A0A7K1THZ6</accession>
<dbReference type="RefSeq" id="WP_157567650.1">
    <property type="nucleotide sequence ID" value="NZ_WQKZ01000004.1"/>
</dbReference>
<dbReference type="EMBL" id="WQKZ01000004">
    <property type="protein sequence ID" value="MVN77983.1"/>
    <property type="molecule type" value="Genomic_DNA"/>
</dbReference>
<gene>
    <name evidence="3" type="ORF">GO988_16760</name>
</gene>
<organism evidence="3 4">
    <name type="scientific">Hymenobacter ginkgonis</name>
    <dbReference type="NCBI Taxonomy" id="2682976"/>
    <lineage>
        <taxon>Bacteria</taxon>
        <taxon>Pseudomonadati</taxon>
        <taxon>Bacteroidota</taxon>
        <taxon>Cytophagia</taxon>
        <taxon>Cytophagales</taxon>
        <taxon>Hymenobacteraceae</taxon>
        <taxon>Hymenobacter</taxon>
    </lineage>
</organism>
<dbReference type="Proteomes" id="UP000441336">
    <property type="component" value="Unassembled WGS sequence"/>
</dbReference>
<protein>
    <submittedName>
        <fullName evidence="3">Uncharacterized protein</fullName>
    </submittedName>
</protein>
<evidence type="ECO:0000313" key="4">
    <source>
        <dbReference type="Proteomes" id="UP000441336"/>
    </source>
</evidence>
<feature type="signal peptide" evidence="2">
    <location>
        <begin position="1"/>
        <end position="18"/>
    </location>
</feature>
<dbReference type="AlphaFoldDB" id="A0A7K1THZ6"/>